<dbReference type="GO" id="GO:0055085">
    <property type="term" value="P:transmembrane transport"/>
    <property type="evidence" value="ECO:0007669"/>
    <property type="project" value="InterPro"/>
</dbReference>
<evidence type="ECO:0000256" key="3">
    <source>
        <dbReference type="ARBA" id="ARBA00022630"/>
    </source>
</evidence>
<dbReference type="InterPro" id="IPR004338">
    <property type="entry name" value="NqrB/RnfD"/>
</dbReference>
<evidence type="ECO:0000256" key="9">
    <source>
        <dbReference type="ARBA" id="ARBA00023136"/>
    </source>
</evidence>
<keyword evidence="3" id="KW-0285">Flavoprotein</keyword>
<gene>
    <name evidence="11" type="ORF">RU97_GL002234</name>
</gene>
<keyword evidence="5 10" id="KW-0812">Transmembrane</keyword>
<evidence type="ECO:0000256" key="7">
    <source>
        <dbReference type="ARBA" id="ARBA00022982"/>
    </source>
</evidence>
<evidence type="ECO:0000256" key="4">
    <source>
        <dbReference type="ARBA" id="ARBA00022643"/>
    </source>
</evidence>
<keyword evidence="8 10" id="KW-1133">Transmembrane helix</keyword>
<dbReference type="EMBL" id="JXKH01000005">
    <property type="protein sequence ID" value="OJG18161.1"/>
    <property type="molecule type" value="Genomic_DNA"/>
</dbReference>
<accession>A0A1L8REE8</accession>
<name>A0A1L8REE8_9ENTE</name>
<dbReference type="STRING" id="214095.RU97_GL002234"/>
<sequence>MGWVVLALLPAILASGYFFGPRVWLLYLLATVTALVAEALWFKFTNKTATHDLSAVVTALLLTMNLPPSAPWYFPVIGTFFAIIVVKEFFGGLGYNFLNPALGGRALLVGLFFSEMFKISWSAPPFDRIPPEVVTQATPLELLRNGELLSGSFLWSSFIGDIGGRIGETSSLLLLLGGGLLLWQGIIHIRIPATIFVTVGLGVWLFSGEGLASWQTVLGHLTGGGLILGSIYMATDYASSPATVLGEYLYALGIGLIILLFRFWGATYEGVSYAILTMNCATPLIDRLIRRRVLGEPGSKTLGVKLDH</sequence>
<dbReference type="GO" id="GO:0005886">
    <property type="term" value="C:plasma membrane"/>
    <property type="evidence" value="ECO:0007669"/>
    <property type="project" value="TreeGrafter"/>
</dbReference>
<dbReference type="Pfam" id="PF03116">
    <property type="entry name" value="NQR2_RnfD_RnfE"/>
    <property type="match status" value="1"/>
</dbReference>
<feature type="transmembrane region" description="Helical" evidence="10">
    <location>
        <begin position="24"/>
        <end position="42"/>
    </location>
</feature>
<feature type="transmembrane region" description="Helical" evidence="10">
    <location>
        <begin position="245"/>
        <end position="264"/>
    </location>
</feature>
<evidence type="ECO:0008006" key="13">
    <source>
        <dbReference type="Google" id="ProtNLM"/>
    </source>
</evidence>
<feature type="transmembrane region" description="Helical" evidence="10">
    <location>
        <begin position="212"/>
        <end position="233"/>
    </location>
</feature>
<feature type="transmembrane region" description="Helical" evidence="10">
    <location>
        <begin position="189"/>
        <end position="206"/>
    </location>
</feature>
<dbReference type="PANTHER" id="PTHR30578:SF0">
    <property type="entry name" value="ION-TRANSLOCATING OXIDOREDUCTASE COMPLEX SUBUNIT D"/>
    <property type="match status" value="1"/>
</dbReference>
<reference evidence="11 12" key="1">
    <citation type="submission" date="2014-12" db="EMBL/GenBank/DDBJ databases">
        <title>Draft genome sequences of 29 type strains of Enterococci.</title>
        <authorList>
            <person name="Zhong Z."/>
            <person name="Sun Z."/>
            <person name="Liu W."/>
            <person name="Zhang W."/>
            <person name="Zhang H."/>
        </authorList>
    </citation>
    <scope>NUCLEOTIDE SEQUENCE [LARGE SCALE GENOMIC DNA]</scope>
    <source>
        <strain evidence="11 12">DSM 17029</strain>
    </source>
</reference>
<feature type="transmembrane region" description="Helical" evidence="10">
    <location>
        <begin position="72"/>
        <end position="90"/>
    </location>
</feature>
<evidence type="ECO:0000256" key="2">
    <source>
        <dbReference type="ARBA" id="ARBA00022553"/>
    </source>
</evidence>
<keyword evidence="6" id="KW-1278">Translocase</keyword>
<protein>
    <recommendedName>
        <fullName evidence="13">Ion-translocating oxidoreductase complex subunit D</fullName>
    </recommendedName>
</protein>
<keyword evidence="7" id="KW-0249">Electron transport</keyword>
<dbReference type="GO" id="GO:0022900">
    <property type="term" value="P:electron transport chain"/>
    <property type="evidence" value="ECO:0007669"/>
    <property type="project" value="InterPro"/>
</dbReference>
<proteinExistence type="predicted"/>
<keyword evidence="2" id="KW-0597">Phosphoprotein</keyword>
<feature type="transmembrane region" description="Helical" evidence="10">
    <location>
        <begin position="102"/>
        <end position="121"/>
    </location>
</feature>
<dbReference type="AlphaFoldDB" id="A0A1L8REE8"/>
<dbReference type="PANTHER" id="PTHR30578">
    <property type="entry name" value="ELECTRON TRANSPORT COMPLEX PROTEIN RNFD"/>
    <property type="match status" value="1"/>
</dbReference>
<dbReference type="Proteomes" id="UP000181884">
    <property type="component" value="Unassembled WGS sequence"/>
</dbReference>
<dbReference type="NCBIfam" id="TIGR01946">
    <property type="entry name" value="rnfD"/>
    <property type="match status" value="1"/>
</dbReference>
<keyword evidence="12" id="KW-1185">Reference proteome</keyword>
<evidence type="ECO:0000313" key="12">
    <source>
        <dbReference type="Proteomes" id="UP000181884"/>
    </source>
</evidence>
<keyword evidence="1" id="KW-0813">Transport</keyword>
<evidence type="ECO:0000313" key="11">
    <source>
        <dbReference type="EMBL" id="OJG18161.1"/>
    </source>
</evidence>
<evidence type="ECO:0000256" key="10">
    <source>
        <dbReference type="SAM" id="Phobius"/>
    </source>
</evidence>
<evidence type="ECO:0000256" key="1">
    <source>
        <dbReference type="ARBA" id="ARBA00022448"/>
    </source>
</evidence>
<evidence type="ECO:0000256" key="8">
    <source>
        <dbReference type="ARBA" id="ARBA00022989"/>
    </source>
</evidence>
<evidence type="ECO:0000256" key="6">
    <source>
        <dbReference type="ARBA" id="ARBA00022967"/>
    </source>
</evidence>
<keyword evidence="4" id="KW-0288">FMN</keyword>
<organism evidence="11 12">
    <name type="scientific">Enterococcus canis</name>
    <dbReference type="NCBI Taxonomy" id="214095"/>
    <lineage>
        <taxon>Bacteria</taxon>
        <taxon>Bacillati</taxon>
        <taxon>Bacillota</taxon>
        <taxon>Bacilli</taxon>
        <taxon>Lactobacillales</taxon>
        <taxon>Enterococcaceae</taxon>
        <taxon>Enterococcus</taxon>
    </lineage>
</organism>
<evidence type="ECO:0000256" key="5">
    <source>
        <dbReference type="ARBA" id="ARBA00022692"/>
    </source>
</evidence>
<comment type="caution">
    <text evidence="11">The sequence shown here is derived from an EMBL/GenBank/DDBJ whole genome shotgun (WGS) entry which is preliminary data.</text>
</comment>
<dbReference type="InterPro" id="IPR011303">
    <property type="entry name" value="RnfD_bac"/>
</dbReference>
<keyword evidence="9 10" id="KW-0472">Membrane</keyword>